<dbReference type="OrthoDB" id="3204157at2759"/>
<evidence type="ECO:0000259" key="2">
    <source>
        <dbReference type="PROSITE" id="PS50097"/>
    </source>
</evidence>
<keyword evidence="4" id="KW-1185">Reference proteome</keyword>
<dbReference type="Pfam" id="PF00651">
    <property type="entry name" value="BTB"/>
    <property type="match status" value="1"/>
</dbReference>
<dbReference type="EMBL" id="KL142376">
    <property type="protein sequence ID" value="KDR77427.1"/>
    <property type="molecule type" value="Genomic_DNA"/>
</dbReference>
<organism evidence="3 4">
    <name type="scientific">Galerina marginata (strain CBS 339.88)</name>
    <dbReference type="NCBI Taxonomy" id="685588"/>
    <lineage>
        <taxon>Eukaryota</taxon>
        <taxon>Fungi</taxon>
        <taxon>Dikarya</taxon>
        <taxon>Basidiomycota</taxon>
        <taxon>Agaricomycotina</taxon>
        <taxon>Agaricomycetes</taxon>
        <taxon>Agaricomycetidae</taxon>
        <taxon>Agaricales</taxon>
        <taxon>Agaricineae</taxon>
        <taxon>Strophariaceae</taxon>
        <taxon>Galerina</taxon>
    </lineage>
</organism>
<feature type="compositionally biased region" description="Basic and acidic residues" evidence="1">
    <location>
        <begin position="9"/>
        <end position="23"/>
    </location>
</feature>
<accession>A0A067T542</accession>
<dbReference type="InterPro" id="IPR000210">
    <property type="entry name" value="BTB/POZ_dom"/>
</dbReference>
<proteinExistence type="predicted"/>
<dbReference type="AlphaFoldDB" id="A0A067T542"/>
<name>A0A067T542_GALM3</name>
<dbReference type="SMART" id="SM00225">
    <property type="entry name" value="BTB"/>
    <property type="match status" value="1"/>
</dbReference>
<evidence type="ECO:0000256" key="1">
    <source>
        <dbReference type="SAM" id="MobiDB-lite"/>
    </source>
</evidence>
<feature type="region of interest" description="Disordered" evidence="1">
    <location>
        <begin position="1"/>
        <end position="24"/>
    </location>
</feature>
<protein>
    <recommendedName>
        <fullName evidence="2">BTB domain-containing protein</fullName>
    </recommendedName>
</protein>
<dbReference type="SUPFAM" id="SSF54695">
    <property type="entry name" value="POZ domain"/>
    <property type="match status" value="1"/>
</dbReference>
<feature type="domain" description="BTB" evidence="2">
    <location>
        <begin position="40"/>
        <end position="108"/>
    </location>
</feature>
<dbReference type="HOGENOM" id="CLU_033082_3_2_1"/>
<dbReference type="InterPro" id="IPR011333">
    <property type="entry name" value="SKP1/BTB/POZ_sf"/>
</dbReference>
<evidence type="ECO:0000313" key="4">
    <source>
        <dbReference type="Proteomes" id="UP000027222"/>
    </source>
</evidence>
<dbReference type="Gene3D" id="3.30.710.10">
    <property type="entry name" value="Potassium Channel Kv1.1, Chain A"/>
    <property type="match status" value="1"/>
</dbReference>
<dbReference type="Proteomes" id="UP000027222">
    <property type="component" value="Unassembled WGS sequence"/>
</dbReference>
<dbReference type="PROSITE" id="PS50097">
    <property type="entry name" value="BTB"/>
    <property type="match status" value="1"/>
</dbReference>
<sequence>MNPQPAKRPRIDDGDLGQHEGDGTHSVVAQQHPKFWFEDGNVILQAGSMQFKVHRSVLSSQSQIFKDMFSLPQPVRSSIADANTQSCPTVVLHDTPNEIENLISLLYDTLRVHSFREKATISVLETMLRLGRKYRFRYLRAEAIYCLESEFPATLADWDTRKPFTHIKEEGTTLFAALYLAHEHSIKSILPSISLLIGFKHTNNYIRQCLSLLDKKYMLKTNEPSAFFLGRDRLFSAISEIVLKFQDGIAKADCDDDDQTCIAVTNRLVATLLRSWNDSVFPFVFSGDFTANLKAELCPECNRVRAHDFDGVRRKLWDALPQYFGLDDVVWDPPSDSSDYTDEGNGEGE</sequence>
<reference evidence="4" key="1">
    <citation type="journal article" date="2014" name="Proc. Natl. Acad. Sci. U.S.A.">
        <title>Extensive sampling of basidiomycete genomes demonstrates inadequacy of the white-rot/brown-rot paradigm for wood decay fungi.</title>
        <authorList>
            <person name="Riley R."/>
            <person name="Salamov A.A."/>
            <person name="Brown D.W."/>
            <person name="Nagy L.G."/>
            <person name="Floudas D."/>
            <person name="Held B.W."/>
            <person name="Levasseur A."/>
            <person name="Lombard V."/>
            <person name="Morin E."/>
            <person name="Otillar R."/>
            <person name="Lindquist E.A."/>
            <person name="Sun H."/>
            <person name="LaButti K.M."/>
            <person name="Schmutz J."/>
            <person name="Jabbour D."/>
            <person name="Luo H."/>
            <person name="Baker S.E."/>
            <person name="Pisabarro A.G."/>
            <person name="Walton J.D."/>
            <person name="Blanchette R.A."/>
            <person name="Henrissat B."/>
            <person name="Martin F."/>
            <person name="Cullen D."/>
            <person name="Hibbett D.S."/>
            <person name="Grigoriev I.V."/>
        </authorList>
    </citation>
    <scope>NUCLEOTIDE SEQUENCE [LARGE SCALE GENOMIC DNA]</scope>
    <source>
        <strain evidence="4">CBS 339.88</strain>
    </source>
</reference>
<evidence type="ECO:0000313" key="3">
    <source>
        <dbReference type="EMBL" id="KDR77427.1"/>
    </source>
</evidence>
<gene>
    <name evidence="3" type="ORF">GALMADRAFT_245620</name>
</gene>